<feature type="transmembrane region" description="Helical" evidence="4">
    <location>
        <begin position="73"/>
        <end position="95"/>
    </location>
</feature>
<dbReference type="Proteomes" id="UP000836841">
    <property type="component" value="Chromosome 3"/>
</dbReference>
<evidence type="ECO:0000256" key="4">
    <source>
        <dbReference type="SAM" id="Phobius"/>
    </source>
</evidence>
<keyword evidence="1 4" id="KW-0812">Transmembrane</keyword>
<feature type="transmembrane region" description="Helical" evidence="4">
    <location>
        <begin position="187"/>
        <end position="208"/>
    </location>
</feature>
<keyword evidence="6" id="KW-1185">Reference proteome</keyword>
<feature type="non-terminal residue" evidence="5">
    <location>
        <position position="329"/>
    </location>
</feature>
<feature type="transmembrane region" description="Helical" evidence="4">
    <location>
        <begin position="287"/>
        <end position="305"/>
    </location>
</feature>
<feature type="transmembrane region" description="Helical" evidence="4">
    <location>
        <begin position="107"/>
        <end position="128"/>
    </location>
</feature>
<name>A0AAU9RYE0_THLAR</name>
<gene>
    <name evidence="5" type="ORF">TAV2_LOCUS11410</name>
</gene>
<dbReference type="EMBL" id="OU466859">
    <property type="protein sequence ID" value="CAH2052991.1"/>
    <property type="molecule type" value="Genomic_DNA"/>
</dbReference>
<evidence type="ECO:0000256" key="3">
    <source>
        <dbReference type="ARBA" id="ARBA00023136"/>
    </source>
</evidence>
<evidence type="ECO:0000256" key="2">
    <source>
        <dbReference type="ARBA" id="ARBA00022989"/>
    </source>
</evidence>
<keyword evidence="3 4" id="KW-0472">Membrane</keyword>
<accession>A0AAU9RYE0</accession>
<dbReference type="InterPro" id="IPR030184">
    <property type="entry name" value="WAT1-related"/>
</dbReference>
<dbReference type="PANTHER" id="PTHR31218">
    <property type="entry name" value="WAT1-RELATED PROTEIN"/>
    <property type="match status" value="1"/>
</dbReference>
<reference evidence="5 6" key="1">
    <citation type="submission" date="2022-03" db="EMBL/GenBank/DDBJ databases">
        <authorList>
            <person name="Nunn A."/>
            <person name="Chopra R."/>
            <person name="Nunn A."/>
            <person name="Contreras Garrido A."/>
        </authorList>
    </citation>
    <scope>NUCLEOTIDE SEQUENCE [LARGE SCALE GENOMIC DNA]</scope>
</reference>
<feature type="transmembrane region" description="Helical" evidence="4">
    <location>
        <begin position="140"/>
        <end position="160"/>
    </location>
</feature>
<dbReference type="GO" id="GO:0022857">
    <property type="term" value="F:transmembrane transporter activity"/>
    <property type="evidence" value="ECO:0007669"/>
    <property type="project" value="InterPro"/>
</dbReference>
<dbReference type="AlphaFoldDB" id="A0AAU9RYE0"/>
<evidence type="ECO:0000256" key="1">
    <source>
        <dbReference type="ARBA" id="ARBA00022692"/>
    </source>
</evidence>
<feature type="transmembrane region" description="Helical" evidence="4">
    <location>
        <begin position="229"/>
        <end position="250"/>
    </location>
</feature>
<dbReference type="GO" id="GO:0016020">
    <property type="term" value="C:membrane"/>
    <property type="evidence" value="ECO:0007669"/>
    <property type="project" value="InterPro"/>
</dbReference>
<evidence type="ECO:0000313" key="5">
    <source>
        <dbReference type="EMBL" id="CAH2052991.1"/>
    </source>
</evidence>
<proteinExistence type="predicted"/>
<evidence type="ECO:0008006" key="7">
    <source>
        <dbReference type="Google" id="ProtNLM"/>
    </source>
</evidence>
<protein>
    <recommendedName>
        <fullName evidence="7">WAT1-related protein</fullName>
    </recommendedName>
</protein>
<evidence type="ECO:0000313" key="6">
    <source>
        <dbReference type="Proteomes" id="UP000836841"/>
    </source>
</evidence>
<keyword evidence="2 4" id="KW-1133">Transmembrane helix</keyword>
<organism evidence="5 6">
    <name type="scientific">Thlaspi arvense</name>
    <name type="common">Field penny-cress</name>
    <dbReference type="NCBI Taxonomy" id="13288"/>
    <lineage>
        <taxon>Eukaryota</taxon>
        <taxon>Viridiplantae</taxon>
        <taxon>Streptophyta</taxon>
        <taxon>Embryophyta</taxon>
        <taxon>Tracheophyta</taxon>
        <taxon>Spermatophyta</taxon>
        <taxon>Magnoliopsida</taxon>
        <taxon>eudicotyledons</taxon>
        <taxon>Gunneridae</taxon>
        <taxon>Pentapetalae</taxon>
        <taxon>rosids</taxon>
        <taxon>malvids</taxon>
        <taxon>Brassicales</taxon>
        <taxon>Brassicaceae</taxon>
        <taxon>Thlaspideae</taxon>
        <taxon>Thlaspi</taxon>
    </lineage>
</organism>
<sequence length="329" mass="36106">AVVAMVMVQIGHAGQDILFKLAINDGMNIRSSCGISSHLRHHFHVSRCLHLSRVCMQTVRCYMSTITNKRPEFTWRLFILAFISGLLGAAAPNILLAEGLARTTATFISVAYTLVPLIIFVLAAILTHRMESVQLKSNHGKAKVIETLLGVGGAFLFVLYKGKEIHLWSTHIGLGSRPPHDDTSHNISILGAFLVLGSMISYSLWILFQASFSAKIGEGLGGSYWNIALMSMTGRLGVVISGMAFAITVWCMCSNGPVFVSMFSPVKLVVVAMWCKQYVISYACQHYSIIGTIFIVGVLYLVLWAKMKETESTSDHSKTNMADHNTTDV</sequence>